<accession>A0A336JLH9</accession>
<reference evidence="3 4" key="1">
    <citation type="submission" date="2017-08" db="EMBL/GenBank/DDBJ databases">
        <authorList>
            <person name="de Groot N.N."/>
        </authorList>
    </citation>
    <scope>NUCLEOTIDE SEQUENCE [LARGE SCALE GENOMIC DNA]</scope>
    <source>
        <strain evidence="3 4">JA575</strain>
    </source>
</reference>
<dbReference type="Proteomes" id="UP000256343">
    <property type="component" value="Unassembled WGS sequence"/>
</dbReference>
<proteinExistence type="predicted"/>
<evidence type="ECO:0000313" key="3">
    <source>
        <dbReference type="EMBL" id="SSW89673.1"/>
    </source>
</evidence>
<evidence type="ECO:0000256" key="1">
    <source>
        <dbReference type="SAM" id="MobiDB-lite"/>
    </source>
</evidence>
<protein>
    <submittedName>
        <fullName evidence="3">Uncharacterized protein</fullName>
    </submittedName>
</protein>
<feature type="region of interest" description="Disordered" evidence="1">
    <location>
        <begin position="1"/>
        <end position="40"/>
    </location>
</feature>
<evidence type="ECO:0000313" key="5">
    <source>
        <dbReference type="Proteomes" id="UP000256343"/>
    </source>
</evidence>
<reference evidence="2 5" key="2">
    <citation type="submission" date="2018-07" db="EMBL/GenBank/DDBJ databases">
        <title>Genomic Encyclopedia of Archaeal and Bacterial Type Strains, Phase II (KMG-II): from individual species to whole genera.</title>
        <authorList>
            <person name="Goeker M."/>
        </authorList>
    </citation>
    <scope>NUCLEOTIDE SEQUENCE [LARGE SCALE GENOMIC DNA]</scope>
    <source>
        <strain evidence="2 5">JA575</strain>
    </source>
</reference>
<dbReference type="Proteomes" id="UP000252631">
    <property type="component" value="Unassembled WGS sequence"/>
</dbReference>
<name>A0A336JLH9_9BRAD</name>
<keyword evidence="5" id="KW-1185">Reference proteome</keyword>
<dbReference type="EMBL" id="QRDT01000003">
    <property type="protein sequence ID" value="RED38853.1"/>
    <property type="molecule type" value="Genomic_DNA"/>
</dbReference>
<evidence type="ECO:0000313" key="4">
    <source>
        <dbReference type="Proteomes" id="UP000252631"/>
    </source>
</evidence>
<dbReference type="AlphaFoldDB" id="A0A336JLH9"/>
<gene>
    <name evidence="2" type="ORF">BJ125_103215</name>
    <name evidence="3" type="ORF">SAMN05892882_103215</name>
</gene>
<evidence type="ECO:0000313" key="2">
    <source>
        <dbReference type="EMBL" id="RED38853.1"/>
    </source>
</evidence>
<organism evidence="3 4">
    <name type="scientific">Rhodopseudomonas pentothenatexigens</name>
    <dbReference type="NCBI Taxonomy" id="999699"/>
    <lineage>
        <taxon>Bacteria</taxon>
        <taxon>Pseudomonadati</taxon>
        <taxon>Pseudomonadota</taxon>
        <taxon>Alphaproteobacteria</taxon>
        <taxon>Hyphomicrobiales</taxon>
        <taxon>Nitrobacteraceae</taxon>
        <taxon>Rhodopseudomonas</taxon>
    </lineage>
</organism>
<dbReference type="EMBL" id="UFQQ01000003">
    <property type="protein sequence ID" value="SSW89673.1"/>
    <property type="molecule type" value="Genomic_DNA"/>
</dbReference>
<sequence>MLRIGYGEAEAGVEVHESQCLGPPTPDPSPQGGGEREAEA</sequence>